<accession>A0A6B2L129</accession>
<organism evidence="3">
    <name type="scientific">Arcella intermedia</name>
    <dbReference type="NCBI Taxonomy" id="1963864"/>
    <lineage>
        <taxon>Eukaryota</taxon>
        <taxon>Amoebozoa</taxon>
        <taxon>Tubulinea</taxon>
        <taxon>Elardia</taxon>
        <taxon>Arcellinida</taxon>
        <taxon>Sphaerothecina</taxon>
        <taxon>Arcellidae</taxon>
        <taxon>Arcella</taxon>
    </lineage>
</organism>
<feature type="compositionally biased region" description="Pro residues" evidence="1">
    <location>
        <begin position="86"/>
        <end position="106"/>
    </location>
</feature>
<evidence type="ECO:0000259" key="2">
    <source>
        <dbReference type="Pfam" id="PF00644"/>
    </source>
</evidence>
<dbReference type="InterPro" id="IPR012317">
    <property type="entry name" value="Poly(ADP-ribose)pol_cat_dom"/>
</dbReference>
<dbReference type="AlphaFoldDB" id="A0A6B2L129"/>
<reference evidence="3" key="1">
    <citation type="journal article" date="2020" name="J. Eukaryot. Microbiol.">
        <title>De novo Sequencing, Assembly and Annotation of the Transcriptome for the Free-Living Testate Amoeba Arcella intermedia.</title>
        <authorList>
            <person name="Ribeiro G.M."/>
            <person name="Porfirio-Sousa A.L."/>
            <person name="Maurer-Alcala X.X."/>
            <person name="Katz L.A."/>
            <person name="Lahr D.J.G."/>
        </authorList>
    </citation>
    <scope>NUCLEOTIDE SEQUENCE</scope>
</reference>
<dbReference type="SUPFAM" id="SSF56399">
    <property type="entry name" value="ADP-ribosylation"/>
    <property type="match status" value="1"/>
</dbReference>
<feature type="compositionally biased region" description="Low complexity" evidence="1">
    <location>
        <begin position="54"/>
        <end position="64"/>
    </location>
</feature>
<dbReference type="Gene3D" id="3.90.228.10">
    <property type="match status" value="1"/>
</dbReference>
<dbReference type="GO" id="GO:0003950">
    <property type="term" value="F:NAD+ poly-ADP-ribosyltransferase activity"/>
    <property type="evidence" value="ECO:0007669"/>
    <property type="project" value="InterPro"/>
</dbReference>
<dbReference type="PANTHER" id="PTHR45740">
    <property type="entry name" value="POLY [ADP-RIBOSE] POLYMERASE"/>
    <property type="match status" value="1"/>
</dbReference>
<dbReference type="GO" id="GO:0005634">
    <property type="term" value="C:nucleus"/>
    <property type="evidence" value="ECO:0007669"/>
    <property type="project" value="TreeGrafter"/>
</dbReference>
<name>A0A6B2L129_9EUKA</name>
<dbReference type="EMBL" id="GIBP01001671">
    <property type="protein sequence ID" value="NDV30640.1"/>
    <property type="molecule type" value="Transcribed_RNA"/>
</dbReference>
<protein>
    <recommendedName>
        <fullName evidence="2">PARP catalytic domain-containing protein</fullName>
    </recommendedName>
</protein>
<feature type="region of interest" description="Disordered" evidence="1">
    <location>
        <begin position="80"/>
        <end position="121"/>
    </location>
</feature>
<dbReference type="PANTHER" id="PTHR45740:SF2">
    <property type="entry name" value="POLY [ADP-RIBOSE] POLYMERASE"/>
    <property type="match status" value="1"/>
</dbReference>
<sequence length="462" mass="51733">MGKLKICDSEDEEEKKPTKPDTKDTRNEETNKEETKNEETKKEEGKKEEPQPPSLTSPLVSSTPKAKSFKETVSDFFSFTKKKSPAPSPSPAPPPSSSTAPTPLPLPVITTPEPTKTPPVSKSVDYSIVKALEKEGFNLKEDYKPGKTEGKISKSGQELNFGIGLVASVRKRLRNFNNYCIICHVKHSCERTSGRPVVCCEPLCLFRYSDLRVAEHLEECEVCPFLGCSAQDDILDDNHAVKLLYPEEEKQAGIPLKKLAEMHRHKYLPQAEFKQFVDSMGASGVRAKKVENILKADLVPRFENILKADLVPRFENILKADLVPRFEKKWQELRTKYPDMKIEPVLCWHGTSDASIEGIRKLGLLVPGKNNSVGHSNDSGWWGKGIYVSPIASYSMSYMRGNKGMFLVSVLMGKSCTLGSHERMDGQPARPGFDSHIAENGREYILFDEGQVLPCYLIEVNR</sequence>
<proteinExistence type="predicted"/>
<feature type="domain" description="PARP catalytic" evidence="2">
    <location>
        <begin position="314"/>
        <end position="428"/>
    </location>
</feature>
<evidence type="ECO:0000256" key="1">
    <source>
        <dbReference type="SAM" id="MobiDB-lite"/>
    </source>
</evidence>
<dbReference type="GO" id="GO:1990404">
    <property type="term" value="F:NAD+-protein mono-ADP-ribosyltransferase activity"/>
    <property type="evidence" value="ECO:0007669"/>
    <property type="project" value="TreeGrafter"/>
</dbReference>
<dbReference type="InterPro" id="IPR051712">
    <property type="entry name" value="ARTD-AVP"/>
</dbReference>
<feature type="compositionally biased region" description="Basic and acidic residues" evidence="1">
    <location>
        <begin position="1"/>
        <end position="50"/>
    </location>
</feature>
<feature type="region of interest" description="Disordered" evidence="1">
    <location>
        <begin position="1"/>
        <end position="67"/>
    </location>
</feature>
<dbReference type="Pfam" id="PF00644">
    <property type="entry name" value="PARP"/>
    <property type="match status" value="1"/>
</dbReference>
<dbReference type="EMBL" id="GIBP01001642">
    <property type="protein sequence ID" value="NDV30611.1"/>
    <property type="molecule type" value="Transcribed_RNA"/>
</dbReference>
<evidence type="ECO:0000313" key="3">
    <source>
        <dbReference type="EMBL" id="NDV30611.1"/>
    </source>
</evidence>